<dbReference type="GO" id="GO:0030659">
    <property type="term" value="C:cytoplasmic vesicle membrane"/>
    <property type="evidence" value="ECO:0007669"/>
    <property type="project" value="TreeGrafter"/>
</dbReference>
<feature type="transmembrane region" description="Helical" evidence="7">
    <location>
        <begin position="393"/>
        <end position="413"/>
    </location>
</feature>
<dbReference type="PROSITE" id="PS50156">
    <property type="entry name" value="SSD"/>
    <property type="match status" value="1"/>
</dbReference>
<feature type="transmembrane region" description="Helical" evidence="7">
    <location>
        <begin position="277"/>
        <end position="299"/>
    </location>
</feature>
<keyword evidence="6" id="KW-0325">Glycoprotein</keyword>
<feature type="transmembrane region" description="Helical" evidence="7">
    <location>
        <begin position="36"/>
        <end position="55"/>
    </location>
</feature>
<dbReference type="Gene3D" id="1.20.1640.10">
    <property type="entry name" value="Multidrug efflux transporter AcrB transmembrane domain"/>
    <property type="match status" value="2"/>
</dbReference>
<dbReference type="EMBL" id="UYYG01001155">
    <property type="protein sequence ID" value="VDN56417.1"/>
    <property type="molecule type" value="Genomic_DNA"/>
</dbReference>
<feature type="transmembrane region" description="Helical" evidence="7">
    <location>
        <begin position="419"/>
        <end position="447"/>
    </location>
</feature>
<keyword evidence="4 7" id="KW-1133">Transmembrane helix</keyword>
<keyword evidence="5 7" id="KW-0472">Membrane</keyword>
<feature type="transmembrane region" description="Helical" evidence="7">
    <location>
        <begin position="817"/>
        <end position="836"/>
    </location>
</feature>
<feature type="transmembrane region" description="Helical" evidence="7">
    <location>
        <begin position="320"/>
        <end position="341"/>
    </location>
</feature>
<comment type="subcellular location">
    <subcellularLocation>
        <location evidence="1">Membrane</location>
        <topology evidence="1">Multi-pass membrane protein</topology>
    </subcellularLocation>
</comment>
<dbReference type="OrthoDB" id="5819432at2759"/>
<evidence type="ECO:0000256" key="6">
    <source>
        <dbReference type="ARBA" id="ARBA00023180"/>
    </source>
</evidence>
<reference evidence="9 11" key="2">
    <citation type="submission" date="2018-11" db="EMBL/GenBank/DDBJ databases">
        <authorList>
            <consortium name="Pathogen Informatics"/>
        </authorList>
    </citation>
    <scope>NUCLEOTIDE SEQUENCE [LARGE SCALE GENOMIC DNA]</scope>
</reference>
<dbReference type="GO" id="GO:0005886">
    <property type="term" value="C:plasma membrane"/>
    <property type="evidence" value="ECO:0007669"/>
    <property type="project" value="TreeGrafter"/>
</dbReference>
<dbReference type="InterPro" id="IPR051697">
    <property type="entry name" value="Patched_domain-protein"/>
</dbReference>
<sequence length="854" mass="97948">MKGESMDEILKCENSLEELWMKLLGKYSRFIARNPWPFIVAPCIFTAILSTGIIYKFEIIRGIDYLYSPINAKWKAEERVFYENWASSDRLFYPGKDVLRRKSLYLIIESKDQENVLRPSIANDFINLLDWIVDVKIISTDGTEYTYRDICLRFQNDCFMNAHARLIADIYRKGDQSRFNITYPIFQSKYRTEPIDLSKTLGNIKVNSNGHLISATAWLILYQFQQDNNDTRKLSSEFEINICEKIKNNQIPTSLLNIYYFHSNTFEMELKQSNLRLLPSFILTFIILVTFSILSTFNLKCLTLFGQPVIIIDWILSKPLMGIIGVLTTLMAIISAIGLLLLMNVTFVDMATVMPFLSLTIGIDDTFLILAAWHETSRTMSVYDRIEKCMKHAAASITITSITDAIAFLIGAIAPLPAVIYFCYYSSVAIVFIFLYSMTIFIGFLSIQGQWEDENRNNLFYYETIDFDKIDIYSPTISSLSFQFISLIIFVIYIIFATNGIGRLRVGFDVIFHFLICFSEILLIDVIQKDSPSRRFLEVRSKLFVSDINSVDIAVINAPNMAINHERIKFLNIVNKFSKANCTQHGNNSIDFWYFGYKDYIDQLGFEFDGNLEPFLMSNDKYKYDILYNSSTKTIQSFRFNILLKSDMNDNEIVKCANELRSTALSQKLLLSKYFLADDFIIWPQTLQDLYISIIVMMLISLVLIRKAICSLIISMNIISISVGIIGYMAWLNIRLDASSMITIAMSVGFSVDFAAHITFAYISQHTNQINAPYGRLTKTLGTVGWPVIQASLSVFLGILPLRFVDSVIVQTCFKTVALVICLGTLHALLFLPLFLMNLHLLCIKFFGEKCQIF</sequence>
<keyword evidence="11" id="KW-1185">Reference proteome</keyword>
<dbReference type="PANTHER" id="PTHR10796:SF124">
    <property type="entry name" value="SSD DOMAIN-CONTAINING PROTEIN"/>
    <property type="match status" value="1"/>
</dbReference>
<evidence type="ECO:0000256" key="4">
    <source>
        <dbReference type="ARBA" id="ARBA00022989"/>
    </source>
</evidence>
<evidence type="ECO:0000313" key="10">
    <source>
        <dbReference type="Proteomes" id="UP000038040"/>
    </source>
</evidence>
<feature type="transmembrane region" description="Helical" evidence="7">
    <location>
        <begin position="744"/>
        <end position="764"/>
    </location>
</feature>
<dbReference type="WBParaSite" id="DME_0000203001-mRNA-1">
    <property type="protein sequence ID" value="DME_0000203001-mRNA-1"/>
    <property type="gene ID" value="DME_0000203001"/>
</dbReference>
<evidence type="ECO:0000256" key="7">
    <source>
        <dbReference type="SAM" id="Phobius"/>
    </source>
</evidence>
<evidence type="ECO:0000256" key="1">
    <source>
        <dbReference type="ARBA" id="ARBA00004141"/>
    </source>
</evidence>
<feature type="domain" description="SSD" evidence="8">
    <location>
        <begin position="277"/>
        <end position="447"/>
    </location>
</feature>
<keyword evidence="3 7" id="KW-0812">Transmembrane</keyword>
<dbReference type="Proteomes" id="UP000038040">
    <property type="component" value="Unplaced"/>
</dbReference>
<feature type="transmembrane region" description="Helical" evidence="7">
    <location>
        <begin position="712"/>
        <end position="732"/>
    </location>
</feature>
<feature type="transmembrane region" description="Helical" evidence="7">
    <location>
        <begin position="690"/>
        <end position="706"/>
    </location>
</feature>
<reference evidence="12" key="1">
    <citation type="submission" date="2016-04" db="UniProtKB">
        <authorList>
            <consortium name="WormBaseParasite"/>
        </authorList>
    </citation>
    <scope>IDENTIFICATION</scope>
</reference>
<feature type="transmembrane region" description="Helical" evidence="7">
    <location>
        <begin position="477"/>
        <end position="498"/>
    </location>
</feature>
<comment type="similarity">
    <text evidence="2">Belongs to the patched family.</text>
</comment>
<dbReference type="PANTHER" id="PTHR10796">
    <property type="entry name" value="PATCHED-RELATED"/>
    <property type="match status" value="1"/>
</dbReference>
<evidence type="ECO:0000256" key="2">
    <source>
        <dbReference type="ARBA" id="ARBA00005585"/>
    </source>
</evidence>
<dbReference type="GO" id="GO:0018996">
    <property type="term" value="P:molting cycle, collagen and cuticulin-based cuticle"/>
    <property type="evidence" value="ECO:0007669"/>
    <property type="project" value="TreeGrafter"/>
</dbReference>
<evidence type="ECO:0000313" key="11">
    <source>
        <dbReference type="Proteomes" id="UP000274756"/>
    </source>
</evidence>
<gene>
    <name evidence="9" type="ORF">DME_LOCUS6390</name>
</gene>
<dbReference type="InterPro" id="IPR000731">
    <property type="entry name" value="SSD"/>
</dbReference>
<name>A0A158Q3B0_DRAME</name>
<evidence type="ECO:0000313" key="12">
    <source>
        <dbReference type="WBParaSite" id="DME_0000203001-mRNA-1"/>
    </source>
</evidence>
<evidence type="ECO:0000313" key="9">
    <source>
        <dbReference type="EMBL" id="VDN56417.1"/>
    </source>
</evidence>
<organism evidence="10 12">
    <name type="scientific">Dracunculus medinensis</name>
    <name type="common">Guinea worm</name>
    <dbReference type="NCBI Taxonomy" id="318479"/>
    <lineage>
        <taxon>Eukaryota</taxon>
        <taxon>Metazoa</taxon>
        <taxon>Ecdysozoa</taxon>
        <taxon>Nematoda</taxon>
        <taxon>Chromadorea</taxon>
        <taxon>Rhabditida</taxon>
        <taxon>Spirurina</taxon>
        <taxon>Dracunculoidea</taxon>
        <taxon>Dracunculidae</taxon>
        <taxon>Dracunculus</taxon>
    </lineage>
</organism>
<feature type="transmembrane region" description="Helical" evidence="7">
    <location>
        <begin position="784"/>
        <end position="805"/>
    </location>
</feature>
<dbReference type="Pfam" id="PF02460">
    <property type="entry name" value="Patched"/>
    <property type="match status" value="1"/>
</dbReference>
<dbReference type="InterPro" id="IPR003392">
    <property type="entry name" value="PTHD_SSD"/>
</dbReference>
<protein>
    <submittedName>
        <fullName evidence="12">SSD domain-containing protein</fullName>
    </submittedName>
</protein>
<evidence type="ECO:0000256" key="3">
    <source>
        <dbReference type="ARBA" id="ARBA00022692"/>
    </source>
</evidence>
<proteinExistence type="inferred from homology"/>
<dbReference type="AlphaFoldDB" id="A0A158Q3B0"/>
<dbReference type="SUPFAM" id="SSF82866">
    <property type="entry name" value="Multidrug efflux transporter AcrB transmembrane domain"/>
    <property type="match status" value="2"/>
</dbReference>
<dbReference type="Proteomes" id="UP000274756">
    <property type="component" value="Unassembled WGS sequence"/>
</dbReference>
<feature type="transmembrane region" description="Helical" evidence="7">
    <location>
        <begin position="353"/>
        <end position="373"/>
    </location>
</feature>
<evidence type="ECO:0000259" key="8">
    <source>
        <dbReference type="PROSITE" id="PS50156"/>
    </source>
</evidence>
<accession>A0A158Q3B0</accession>
<dbReference type="GO" id="GO:0006897">
    <property type="term" value="P:endocytosis"/>
    <property type="evidence" value="ECO:0007669"/>
    <property type="project" value="TreeGrafter"/>
</dbReference>
<evidence type="ECO:0000256" key="5">
    <source>
        <dbReference type="ARBA" id="ARBA00023136"/>
    </source>
</evidence>